<evidence type="ECO:0000256" key="1">
    <source>
        <dbReference type="SAM" id="MobiDB-lite"/>
    </source>
</evidence>
<dbReference type="RefSeq" id="WP_209944667.1">
    <property type="nucleotide sequence ID" value="NZ_JAFICZ010000001.1"/>
</dbReference>
<name>A0A8I1YC23_BRAEL</name>
<dbReference type="EMBL" id="JAFICZ010000001">
    <property type="protein sequence ID" value="MBP1296622.1"/>
    <property type="molecule type" value="Genomic_DNA"/>
</dbReference>
<feature type="compositionally biased region" description="Basic residues" evidence="1">
    <location>
        <begin position="134"/>
        <end position="152"/>
    </location>
</feature>
<accession>A0A8I1YC23</accession>
<organism evidence="2 3">
    <name type="scientific">Bradyrhizobium elkanii</name>
    <dbReference type="NCBI Taxonomy" id="29448"/>
    <lineage>
        <taxon>Bacteria</taxon>
        <taxon>Pseudomonadati</taxon>
        <taxon>Pseudomonadota</taxon>
        <taxon>Alphaproteobacteria</taxon>
        <taxon>Hyphomicrobiales</taxon>
        <taxon>Nitrobacteraceae</taxon>
        <taxon>Bradyrhizobium</taxon>
    </lineage>
</organism>
<evidence type="ECO:0000313" key="3">
    <source>
        <dbReference type="Proteomes" id="UP000673383"/>
    </source>
</evidence>
<dbReference type="Proteomes" id="UP000673383">
    <property type="component" value="Unassembled WGS sequence"/>
</dbReference>
<evidence type="ECO:0000313" key="2">
    <source>
        <dbReference type="EMBL" id="MBP1296622.1"/>
    </source>
</evidence>
<protein>
    <submittedName>
        <fullName evidence="2">Uncharacterized protein</fullName>
    </submittedName>
</protein>
<sequence>MMVAINQNRFGTRDAQPLGSYLGDAKTVLEGLFGKSSEKDLPVAAQAQIEATQRIRAIAARLFGSADGEELLEALCDATLRRPFTLPPQSFTAEQRLSYADQREGQAQTTFMLLAWIAEGRGEQQPQREGPHARSTRPKRQPAAKPARKRRK</sequence>
<feature type="region of interest" description="Disordered" evidence="1">
    <location>
        <begin position="118"/>
        <end position="152"/>
    </location>
</feature>
<proteinExistence type="predicted"/>
<comment type="caution">
    <text evidence="2">The sequence shown here is derived from an EMBL/GenBank/DDBJ whole genome shotgun (WGS) entry which is preliminary data.</text>
</comment>
<reference evidence="2" key="1">
    <citation type="submission" date="2021-02" db="EMBL/GenBank/DDBJ databases">
        <title>Genomic Encyclopedia of Type Strains, Phase IV (KMG-V): Genome sequencing to study the core and pangenomes of soil and plant-associated prokaryotes.</title>
        <authorList>
            <person name="Whitman W."/>
        </authorList>
    </citation>
    <scope>NUCLEOTIDE SEQUENCE</scope>
    <source>
        <strain evidence="2">USDA 406</strain>
    </source>
</reference>
<dbReference type="AlphaFoldDB" id="A0A8I1YC23"/>
<gene>
    <name evidence="2" type="ORF">JOH49_006375</name>
</gene>